<dbReference type="Gene3D" id="3.90.76.10">
    <property type="entry name" value="Dipeptide-binding Protein, Domain 1"/>
    <property type="match status" value="1"/>
</dbReference>
<keyword evidence="3" id="KW-0732">Signal</keyword>
<evidence type="ECO:0000259" key="4">
    <source>
        <dbReference type="Pfam" id="PF00496"/>
    </source>
</evidence>
<gene>
    <name evidence="5" type="ORF">E6L38_07170</name>
</gene>
<evidence type="ECO:0000313" key="5">
    <source>
        <dbReference type="EMBL" id="THJ29370.1"/>
    </source>
</evidence>
<feature type="domain" description="Solute-binding protein family 5" evidence="4">
    <location>
        <begin position="95"/>
        <end position="436"/>
    </location>
</feature>
<comment type="caution">
    <text evidence="5">The sequence shown here is derived from an EMBL/GenBank/DDBJ whole genome shotgun (WGS) entry which is preliminary data.</text>
</comment>
<dbReference type="PANTHER" id="PTHR30290:SF9">
    <property type="entry name" value="OLIGOPEPTIDE-BINDING PROTEIN APPA"/>
    <property type="match status" value="1"/>
</dbReference>
<dbReference type="GO" id="GO:0043190">
    <property type="term" value="C:ATP-binding cassette (ABC) transporter complex"/>
    <property type="evidence" value="ECO:0007669"/>
    <property type="project" value="InterPro"/>
</dbReference>
<evidence type="ECO:0000256" key="1">
    <source>
        <dbReference type="ARBA" id="ARBA00005695"/>
    </source>
</evidence>
<organism evidence="5 6">
    <name type="scientific">Bifidobacterium longum subsp. infantis</name>
    <dbReference type="NCBI Taxonomy" id="1682"/>
    <lineage>
        <taxon>Bacteria</taxon>
        <taxon>Bacillati</taxon>
        <taxon>Actinomycetota</taxon>
        <taxon>Actinomycetes</taxon>
        <taxon>Bifidobacteriales</taxon>
        <taxon>Bifidobacteriaceae</taxon>
        <taxon>Bifidobacterium</taxon>
    </lineage>
</organism>
<comment type="similarity">
    <text evidence="1">Belongs to the bacterial solute-binding protein 5 family.</text>
</comment>
<dbReference type="Gene3D" id="3.10.105.10">
    <property type="entry name" value="Dipeptide-binding Protein, Domain 3"/>
    <property type="match status" value="1"/>
</dbReference>
<accession>A0A4S5BBE7</accession>
<dbReference type="InterPro" id="IPR030678">
    <property type="entry name" value="Peptide/Ni-bd"/>
</dbReference>
<protein>
    <submittedName>
        <fullName evidence="5">ABC transporter substrate-binding protein</fullName>
    </submittedName>
</protein>
<keyword evidence="2" id="KW-0813">Transport</keyword>
<dbReference type="GO" id="GO:1904680">
    <property type="term" value="F:peptide transmembrane transporter activity"/>
    <property type="evidence" value="ECO:0007669"/>
    <property type="project" value="TreeGrafter"/>
</dbReference>
<dbReference type="InterPro" id="IPR000914">
    <property type="entry name" value="SBP_5_dom"/>
</dbReference>
<dbReference type="GO" id="GO:0015833">
    <property type="term" value="P:peptide transport"/>
    <property type="evidence" value="ECO:0007669"/>
    <property type="project" value="TreeGrafter"/>
</dbReference>
<dbReference type="GO" id="GO:0042597">
    <property type="term" value="C:periplasmic space"/>
    <property type="evidence" value="ECO:0007669"/>
    <property type="project" value="UniProtKB-ARBA"/>
</dbReference>
<dbReference type="Gene3D" id="3.40.190.10">
    <property type="entry name" value="Periplasmic binding protein-like II"/>
    <property type="match status" value="1"/>
</dbReference>
<name>A0A4S5BBE7_BIFLI</name>
<dbReference type="InterPro" id="IPR039424">
    <property type="entry name" value="SBP_5"/>
</dbReference>
<evidence type="ECO:0000256" key="2">
    <source>
        <dbReference type="ARBA" id="ARBA00022448"/>
    </source>
</evidence>
<dbReference type="PANTHER" id="PTHR30290">
    <property type="entry name" value="PERIPLASMIC BINDING COMPONENT OF ABC TRANSPORTER"/>
    <property type="match status" value="1"/>
</dbReference>
<dbReference type="AlphaFoldDB" id="A0A4S5BBE7"/>
<dbReference type="EMBL" id="SSWL01000009">
    <property type="protein sequence ID" value="THJ29370.1"/>
    <property type="molecule type" value="Genomic_DNA"/>
</dbReference>
<evidence type="ECO:0000256" key="3">
    <source>
        <dbReference type="ARBA" id="ARBA00022729"/>
    </source>
</evidence>
<dbReference type="SUPFAM" id="SSF53850">
    <property type="entry name" value="Periplasmic binding protein-like II"/>
    <property type="match status" value="1"/>
</dbReference>
<evidence type="ECO:0000313" key="6">
    <source>
        <dbReference type="Proteomes" id="UP000306697"/>
    </source>
</evidence>
<dbReference type="PROSITE" id="PS51257">
    <property type="entry name" value="PROKAR_LIPOPROTEIN"/>
    <property type="match status" value="1"/>
</dbReference>
<dbReference type="Pfam" id="PF00496">
    <property type="entry name" value="SBP_bac_5"/>
    <property type="match status" value="1"/>
</dbReference>
<proteinExistence type="inferred from homology"/>
<dbReference type="PIRSF" id="PIRSF002741">
    <property type="entry name" value="MppA"/>
    <property type="match status" value="1"/>
</dbReference>
<dbReference type="Proteomes" id="UP000306697">
    <property type="component" value="Unassembled WGS sequence"/>
</dbReference>
<dbReference type="CDD" id="cd00995">
    <property type="entry name" value="PBP2_NikA_DppA_OppA_like"/>
    <property type="match status" value="1"/>
</dbReference>
<sequence length="519" mass="55298">MNKKTSLTVAAIAAVGCILSLISGCGGISAGASSIDNSSSIQSGKAAEGGTLTIGLDREVQTLDIASSITTQQPLLILSTAVYEPLMKPGAAGNVEPDMAQSLISNDDASQWTLKLRDGLKFSDGSSLKAQQVVDHVKRLADPETKSSAMAQAALISNMETPDDLTVVFTLKTPNADFPSQLVRQLGMIESTTARDDFGFPIGAGPYKVTGFTAGSEVTLARNDNYWGDKPKLDKVVYKMVPDADSRYQSLKSGDLDLMWTEVASQFQDAASNQNLATVTAPASMSMIMLNTKDPALQDVKVRKALARAIDRNSLNKAVNLGEGKIVDNPYALLTSVAPKDSGYPEYDLEAAKKVLDGKGIKLTLSCENRADTVQRATALKDMLGKAGVDVTVNPVESANYTATIMKGDYQMADFMTSILSDPSGASYLFLSKGPYNFTGYKNGAVDRAISDAMTKSDLKSRADDFSTVSKELAKDLPVLWTTAMNSGFIMNKKVVGFPDISKNTLIQVQVGQLALAQN</sequence>
<reference evidence="5 6" key="1">
    <citation type="submission" date="2019-04" db="EMBL/GenBank/DDBJ databases">
        <title>Genome Announcement To Ensure Probiotic Safety of Bifidobacterium longum subsp infantis UBBI-01.</title>
        <authorList>
            <person name="Sulthana A."/>
            <person name="Lakshmi S.G."/>
            <person name="Madempudi R.S."/>
        </authorList>
    </citation>
    <scope>NUCLEOTIDE SEQUENCE [LARGE SCALE GENOMIC DNA]</scope>
    <source>
        <strain evidence="5 6">UBBI-01</strain>
    </source>
</reference>